<sequence length="54" mass="6330">MITDHKVSRSIQKVSPKFISQRMQEGPFTKKMCTKRKLLGNFPRSDPHLLFKDP</sequence>
<evidence type="ECO:0000313" key="2">
    <source>
        <dbReference type="Proteomes" id="UP000033047"/>
    </source>
</evidence>
<reference evidence="1 2" key="1">
    <citation type="submission" date="2013-04" db="EMBL/GenBank/DDBJ databases">
        <title>The Genome Sequence of Parabacteroides goldsteinii DSM 19448.</title>
        <authorList>
            <consortium name="The Broad Institute Genomics Platform"/>
            <person name="Earl A."/>
            <person name="Ward D."/>
            <person name="Feldgarden M."/>
            <person name="Gevers D."/>
            <person name="Martens E."/>
            <person name="Sakamoto M."/>
            <person name="Benno Y."/>
            <person name="Song Y."/>
            <person name="Liu C."/>
            <person name="Lee J."/>
            <person name="Bolanos M."/>
            <person name="Vaisanen M.L."/>
            <person name="Finegold S.M."/>
            <person name="Walker B."/>
            <person name="Young S."/>
            <person name="Zeng Q."/>
            <person name="Gargeya S."/>
            <person name="Fitzgerald M."/>
            <person name="Haas B."/>
            <person name="Abouelleil A."/>
            <person name="Allen A.W."/>
            <person name="Alvarado L."/>
            <person name="Arachchi H.M."/>
            <person name="Berlin A.M."/>
            <person name="Chapman S.B."/>
            <person name="Gainer-Dewar J."/>
            <person name="Goldberg J."/>
            <person name="Griggs A."/>
            <person name="Gujja S."/>
            <person name="Hansen M."/>
            <person name="Howarth C."/>
            <person name="Imamovic A."/>
            <person name="Ireland A."/>
            <person name="Larimer J."/>
            <person name="McCowan C."/>
            <person name="Murphy C."/>
            <person name="Pearson M."/>
            <person name="Poon T.W."/>
            <person name="Priest M."/>
            <person name="Roberts A."/>
            <person name="Saif S."/>
            <person name="Shea T."/>
            <person name="Sisk P."/>
            <person name="Sykes S."/>
            <person name="Wortman J."/>
            <person name="Nusbaum C."/>
            <person name="Birren B."/>
        </authorList>
    </citation>
    <scope>NUCLEOTIDE SEQUENCE [LARGE SCALE GENOMIC DNA]</scope>
    <source>
        <strain evidence="1 2">DSM 19448</strain>
    </source>
</reference>
<name>A0A0F5J7A8_9BACT</name>
<comment type="caution">
    <text evidence="1">The sequence shown here is derived from an EMBL/GenBank/DDBJ whole genome shotgun (WGS) entry which is preliminary data.</text>
</comment>
<gene>
    <name evidence="1" type="ORF">HMPREF1535_03324</name>
</gene>
<dbReference type="EMBL" id="AQHV01000014">
    <property type="protein sequence ID" value="KKB53776.1"/>
    <property type="molecule type" value="Genomic_DNA"/>
</dbReference>
<dbReference type="AlphaFoldDB" id="A0A0F5J7A8"/>
<organism evidence="1 2">
    <name type="scientific">Parabacteroides goldsteinii DSM 19448 = WAL 12034</name>
    <dbReference type="NCBI Taxonomy" id="927665"/>
    <lineage>
        <taxon>Bacteria</taxon>
        <taxon>Pseudomonadati</taxon>
        <taxon>Bacteroidota</taxon>
        <taxon>Bacteroidia</taxon>
        <taxon>Bacteroidales</taxon>
        <taxon>Tannerellaceae</taxon>
        <taxon>Parabacteroides</taxon>
    </lineage>
</organism>
<dbReference type="Proteomes" id="UP000033047">
    <property type="component" value="Unassembled WGS sequence"/>
</dbReference>
<dbReference type="HOGENOM" id="CLU_3046223_0_0_10"/>
<evidence type="ECO:0000313" key="1">
    <source>
        <dbReference type="EMBL" id="KKB53776.1"/>
    </source>
</evidence>
<proteinExistence type="predicted"/>
<accession>A0A0F5J7A8</accession>
<protein>
    <submittedName>
        <fullName evidence="1">Uncharacterized protein</fullName>
    </submittedName>
</protein>